<dbReference type="EMBL" id="GBEZ01022664">
    <property type="protein sequence ID" value="JAC64184.1"/>
    <property type="molecule type" value="Transcribed_RNA"/>
</dbReference>
<sequence>RRPPESPQPRECARPGCRRAQAARSFRSLRSRAPAASAAPVRGPSSSSFHPKGVLACLAGICVLQPLRAELPSAT</sequence>
<evidence type="ECO:0000313" key="2">
    <source>
        <dbReference type="EMBL" id="JAC64184.1"/>
    </source>
</evidence>
<feature type="region of interest" description="Disordered" evidence="1">
    <location>
        <begin position="23"/>
        <end position="48"/>
    </location>
</feature>
<proteinExistence type="predicted"/>
<protein>
    <submittedName>
        <fullName evidence="2">Uncharacterized protein</fullName>
    </submittedName>
</protein>
<dbReference type="AlphaFoldDB" id="A0A061R0F2"/>
<accession>A0A061R0F2</accession>
<reference evidence="2" key="1">
    <citation type="submission" date="2014-05" db="EMBL/GenBank/DDBJ databases">
        <title>The transcriptome of the halophilic microalga Tetraselmis sp. GSL018 isolated from the Great Salt Lake, Utah.</title>
        <authorList>
            <person name="Jinkerson R.E."/>
            <person name="D'Adamo S."/>
            <person name="Posewitz M.C."/>
        </authorList>
    </citation>
    <scope>NUCLEOTIDE SEQUENCE</scope>
    <source>
        <strain evidence="2">GSL018</strain>
    </source>
</reference>
<organism evidence="2">
    <name type="scientific">Tetraselmis sp. GSL018</name>
    <dbReference type="NCBI Taxonomy" id="582737"/>
    <lineage>
        <taxon>Eukaryota</taxon>
        <taxon>Viridiplantae</taxon>
        <taxon>Chlorophyta</taxon>
        <taxon>core chlorophytes</taxon>
        <taxon>Chlorodendrophyceae</taxon>
        <taxon>Chlorodendrales</taxon>
        <taxon>Chlorodendraceae</taxon>
        <taxon>Tetraselmis</taxon>
    </lineage>
</organism>
<gene>
    <name evidence="2" type="ORF">TSPGSL018_18881</name>
</gene>
<feature type="non-terminal residue" evidence="2">
    <location>
        <position position="1"/>
    </location>
</feature>
<evidence type="ECO:0000256" key="1">
    <source>
        <dbReference type="SAM" id="MobiDB-lite"/>
    </source>
</evidence>
<name>A0A061R0F2_9CHLO</name>
<feature type="non-terminal residue" evidence="2">
    <location>
        <position position="75"/>
    </location>
</feature>